<feature type="coiled-coil region" evidence="2">
    <location>
        <begin position="359"/>
        <end position="542"/>
    </location>
</feature>
<organism evidence="4 5">
    <name type="scientific">Clonorchis sinensis</name>
    <name type="common">Chinese liver fluke</name>
    <dbReference type="NCBI Taxonomy" id="79923"/>
    <lineage>
        <taxon>Eukaryota</taxon>
        <taxon>Metazoa</taxon>
        <taxon>Spiralia</taxon>
        <taxon>Lophotrochozoa</taxon>
        <taxon>Platyhelminthes</taxon>
        <taxon>Trematoda</taxon>
        <taxon>Digenea</taxon>
        <taxon>Opisthorchiida</taxon>
        <taxon>Opisthorchiata</taxon>
        <taxon>Opisthorchiidae</taxon>
        <taxon>Clonorchis</taxon>
    </lineage>
</organism>
<dbReference type="PANTHER" id="PTHR45615">
    <property type="entry name" value="MYOSIN HEAVY CHAIN, NON-MUSCLE"/>
    <property type="match status" value="1"/>
</dbReference>
<protein>
    <submittedName>
        <fullName evidence="4">Ribosome-binding protein 1</fullName>
    </submittedName>
</protein>
<dbReference type="EMBL" id="DF143921">
    <property type="protein sequence ID" value="GAA54762.1"/>
    <property type="molecule type" value="Genomic_DNA"/>
</dbReference>
<reference evidence="4" key="1">
    <citation type="journal article" date="2011" name="Genome Biol.">
        <title>The draft genome of the carcinogenic human liver fluke Clonorchis sinensis.</title>
        <authorList>
            <person name="Wang X."/>
            <person name="Chen W."/>
            <person name="Huang Y."/>
            <person name="Sun J."/>
            <person name="Men J."/>
            <person name="Liu H."/>
            <person name="Luo F."/>
            <person name="Guo L."/>
            <person name="Lv X."/>
            <person name="Deng C."/>
            <person name="Zhou C."/>
            <person name="Fan Y."/>
            <person name="Li X."/>
            <person name="Huang L."/>
            <person name="Hu Y."/>
            <person name="Liang C."/>
            <person name="Hu X."/>
            <person name="Xu J."/>
            <person name="Yu X."/>
        </authorList>
    </citation>
    <scope>NUCLEOTIDE SEQUENCE [LARGE SCALE GENOMIC DNA]</scope>
    <source>
        <strain evidence="4">Henan</strain>
    </source>
</reference>
<dbReference type="Proteomes" id="UP000008909">
    <property type="component" value="Unassembled WGS sequence"/>
</dbReference>
<evidence type="ECO:0000256" key="3">
    <source>
        <dbReference type="SAM" id="MobiDB-lite"/>
    </source>
</evidence>
<keyword evidence="5" id="KW-1185">Reference proteome</keyword>
<dbReference type="GO" id="GO:0045271">
    <property type="term" value="C:respiratory chain complex I"/>
    <property type="evidence" value="ECO:0007669"/>
    <property type="project" value="InterPro"/>
</dbReference>
<proteinExistence type="inferred from homology"/>
<dbReference type="GO" id="GO:0005737">
    <property type="term" value="C:cytoplasm"/>
    <property type="evidence" value="ECO:0007669"/>
    <property type="project" value="TreeGrafter"/>
</dbReference>
<feature type="region of interest" description="Disordered" evidence="3">
    <location>
        <begin position="108"/>
        <end position="131"/>
    </location>
</feature>
<dbReference type="GO" id="GO:0000146">
    <property type="term" value="F:microfilament motor activity"/>
    <property type="evidence" value="ECO:0007669"/>
    <property type="project" value="TreeGrafter"/>
</dbReference>
<dbReference type="GO" id="GO:0032982">
    <property type="term" value="C:myosin filament"/>
    <property type="evidence" value="ECO:0007669"/>
    <property type="project" value="TreeGrafter"/>
</dbReference>
<keyword evidence="2" id="KW-0175">Coiled coil</keyword>
<reference key="2">
    <citation type="submission" date="2011-10" db="EMBL/GenBank/DDBJ databases">
        <title>The genome and transcriptome sequence of Clonorchis sinensis provide insights into the carcinogenic liver fluke.</title>
        <authorList>
            <person name="Wang X."/>
            <person name="Huang Y."/>
            <person name="Chen W."/>
            <person name="Liu H."/>
            <person name="Guo L."/>
            <person name="Chen Y."/>
            <person name="Luo F."/>
            <person name="Zhou W."/>
            <person name="Sun J."/>
            <person name="Mao Q."/>
            <person name="Liang P."/>
            <person name="Zhou C."/>
            <person name="Tian Y."/>
            <person name="Men J."/>
            <person name="Lv X."/>
            <person name="Huang L."/>
            <person name="Zhou J."/>
            <person name="Hu Y."/>
            <person name="Li R."/>
            <person name="Zhang F."/>
            <person name="Lei H."/>
            <person name="Li X."/>
            <person name="Hu X."/>
            <person name="Liang C."/>
            <person name="Xu J."/>
            <person name="Wu Z."/>
            <person name="Yu X."/>
        </authorList>
    </citation>
    <scope>NUCLEOTIDE SEQUENCE</scope>
    <source>
        <strain>Henan</strain>
    </source>
</reference>
<feature type="region of interest" description="Disordered" evidence="3">
    <location>
        <begin position="1004"/>
        <end position="1023"/>
    </location>
</feature>
<dbReference type="InterPro" id="IPR007763">
    <property type="entry name" value="NDUFA12"/>
</dbReference>
<dbReference type="GO" id="GO:0051015">
    <property type="term" value="F:actin filament binding"/>
    <property type="evidence" value="ECO:0007669"/>
    <property type="project" value="TreeGrafter"/>
</dbReference>
<feature type="coiled-coil region" evidence="2">
    <location>
        <begin position="820"/>
        <end position="854"/>
    </location>
</feature>
<accession>G7YP81</accession>
<dbReference type="Pfam" id="PF05071">
    <property type="entry name" value="NDUFA12"/>
    <property type="match status" value="1"/>
</dbReference>
<evidence type="ECO:0000256" key="1">
    <source>
        <dbReference type="ARBA" id="ARBA00007355"/>
    </source>
</evidence>
<evidence type="ECO:0000313" key="4">
    <source>
        <dbReference type="EMBL" id="GAA54762.1"/>
    </source>
</evidence>
<feature type="compositionally biased region" description="Basic and acidic residues" evidence="3">
    <location>
        <begin position="113"/>
        <end position="126"/>
    </location>
</feature>
<evidence type="ECO:0000313" key="5">
    <source>
        <dbReference type="Proteomes" id="UP000008909"/>
    </source>
</evidence>
<sequence length="1381" mass="158102">MDVVAARQWSLDRHLPLNNEKCDHMSFRGDSANSFVMHGRTKDLILIERVQRAATKMVAGLKSMDYETRLVVLDLFPLEYRRLRGDLILTYALFEQGLANRFFTVDPANTRRGHGERQPLNDKNRTDPGNVGDSLHRVYQSVNQCALWKHQGTVIFRRQVFTATSVNGNRKQSSLAEAQVLTELVLDDVFSEDGNDSVMWIFRQLGCVGNSAPLRKVARNESVYHRRHLPMALLVSSCRLTVTCKTDSHNKQESINLQHVRLHRRWQTNRTETTISRMSEETPAEEINYEEQYKLLSEECKKLKIDISSLQLSNRSLVNQNRDEKKKVMDCRLQIADFESRLKSFEATKTELSDCQSQCDRLRMTLESNEAKLADAERRADEASGLIKIKDSIILKQSNFTKEIEERLRNVTEDRDRLLHNNNTLESDLNAALIRGEDADELREKLKKLEEVFDKLASERSETATESGLAAANEYFKSEQARSEEKINKLKEIQTKLEQTIEKLEQDKQELLEQMDKQFEDYEKLSDKCATLEARIKEMAQSERRYGGGMMGGRLIGPTLPPWIADEKKLENYLERLSKADPATLRAKVMELESQVSELNQLLTYREDVILRIHEEIGKKSSKLEAAEVERSSLNAQVSILKRELATAREDLARRGLGPADLEAEIERLRGKRDREYQRRKRIEGELDELEKENQELKQKIKKLEEAVANLPPPRPAVPQGDPSDKNRIIELQGTVNQLRMDNEAKRSELFDLRSRFDAKSAQVDKIAAELKTKEKTTGELTAQLNNVRSQLEITTKDLETVRCRAVRGGAEVERWHSDLTSLQVTNKFLSSQLNELRAKMLVKERLIGELTKRCQENLPPQPHSELPLVNGDVDDNVCSRCGDKLDELDVANTKTNDTVTKLELKLADREQHFSKLLDEATEARQTLEKDKLQLENKLSSVYQRATQLSEDVAREQQAVEASNSKIQKLTSQLNELESTLSSTRTQLLEAKSEQRKAEIEAVPPTVTPPAKRTRRSGANKTSIANHQDCNSCLELRKQVQDLEASLNEGNLRETALTSQVGLWIYFSVPDDKFALCMDFINWYFWTTDCDRLNLSVVIQVTIVIIIIDSMTSVFNTDASLPYFMIINDLREEIASADCRTAELRSQLSSIHQEMASVSIFCTIFSRDIGLFAPSLLYLFPPLFTNALMILWLSGASMYYQCTAVDNGNLTVRKGSLYSPYWTFMTSTQVRGSILRQIYLTLRSSWYRKRPQLVGTDDYGNRFFEALPNKGSEHPIRSKYPQRYVLMPGQKSVDDAWMTLRSELPTMSTEWESWLRHRRADPPTKEEIASNAAEAQRRMSQAAKLEIQKLFGEIIYGVLPERHGSLLKTLVAPLARDFLGR</sequence>
<evidence type="ECO:0000256" key="2">
    <source>
        <dbReference type="SAM" id="Coils"/>
    </source>
</evidence>
<dbReference type="Gene3D" id="1.10.287.1490">
    <property type="match status" value="1"/>
</dbReference>
<dbReference type="PANTHER" id="PTHR45615:SF40">
    <property type="entry name" value="MYOSIN HEAVY CHAIN, NON-MUSCLE"/>
    <property type="match status" value="1"/>
</dbReference>
<comment type="similarity">
    <text evidence="1">Belongs to the complex I NDUFA12 subunit family.</text>
</comment>
<dbReference type="Gene3D" id="1.20.1170.10">
    <property type="match status" value="1"/>
</dbReference>
<feature type="coiled-coil region" evidence="2">
    <location>
        <begin position="624"/>
        <end position="710"/>
    </location>
</feature>
<feature type="coiled-coil region" evidence="2">
    <location>
        <begin position="918"/>
        <end position="994"/>
    </location>
</feature>
<name>G7YP81_CLOSI</name>
<gene>
    <name evidence="4" type="ORF">CLF_105379</name>
</gene>
<dbReference type="GO" id="GO:0016460">
    <property type="term" value="C:myosin II complex"/>
    <property type="evidence" value="ECO:0007669"/>
    <property type="project" value="TreeGrafter"/>
</dbReference>